<evidence type="ECO:0000313" key="4">
    <source>
        <dbReference type="Proteomes" id="UP000765509"/>
    </source>
</evidence>
<dbReference type="EMBL" id="AVOT02027789">
    <property type="protein sequence ID" value="MBW0520013.1"/>
    <property type="molecule type" value="Genomic_DNA"/>
</dbReference>
<sequence length="239" mass="26970">MIRVTIHVLLLCNDYTAMDTALLMRNRLISNTGLLTNIISYGDPKFTSALWTDLYKLLGTKLSFSTTYHPKTDGLAEKMIQTLEEMISRLCAYGLEIKYSDGFTHDWCTLITVLKLVYKTSIHASTGKNPAMWEKGLKAKLPLLLDKVRHHANQSMNDAFEYAKQKLDKSHKAPEFKVGELILVSTLSVNNIKGQKKLKDSFAGPFIIKALHGKNAVQVQLSGELERKHPTFHLSLVKH</sequence>
<dbReference type="PROSITE" id="PS50994">
    <property type="entry name" value="INTEGRASE"/>
    <property type="match status" value="1"/>
</dbReference>
<gene>
    <name evidence="3" type="ORF">O181_059728</name>
</gene>
<dbReference type="GO" id="GO:0003723">
    <property type="term" value="F:RNA binding"/>
    <property type="evidence" value="ECO:0007669"/>
    <property type="project" value="UniProtKB-KW"/>
</dbReference>
<dbReference type="PANTHER" id="PTHR37984:SF5">
    <property type="entry name" value="PROTEIN NYNRIN-LIKE"/>
    <property type="match status" value="1"/>
</dbReference>
<proteinExistence type="predicted"/>
<protein>
    <recommendedName>
        <fullName evidence="2">Integrase catalytic domain-containing protein</fullName>
    </recommendedName>
</protein>
<name>A0A9Q3HWS8_9BASI</name>
<dbReference type="PANTHER" id="PTHR37984">
    <property type="entry name" value="PROTEIN CBG26694"/>
    <property type="match status" value="1"/>
</dbReference>
<dbReference type="InterPro" id="IPR036397">
    <property type="entry name" value="RNaseH_sf"/>
</dbReference>
<dbReference type="Pfam" id="PF24626">
    <property type="entry name" value="SH3_Tf2-1"/>
    <property type="match status" value="1"/>
</dbReference>
<evidence type="ECO:0000259" key="2">
    <source>
        <dbReference type="PROSITE" id="PS50994"/>
    </source>
</evidence>
<dbReference type="GO" id="GO:0015074">
    <property type="term" value="P:DNA integration"/>
    <property type="evidence" value="ECO:0007669"/>
    <property type="project" value="InterPro"/>
</dbReference>
<comment type="caution">
    <text evidence="3">The sequence shown here is derived from an EMBL/GenBank/DDBJ whole genome shotgun (WGS) entry which is preliminary data.</text>
</comment>
<dbReference type="InterPro" id="IPR012337">
    <property type="entry name" value="RNaseH-like_sf"/>
</dbReference>
<dbReference type="InterPro" id="IPR056924">
    <property type="entry name" value="SH3_Tf2-1"/>
</dbReference>
<dbReference type="InterPro" id="IPR001584">
    <property type="entry name" value="Integrase_cat-core"/>
</dbReference>
<dbReference type="InterPro" id="IPR050951">
    <property type="entry name" value="Retrovirus_Pol_polyprotein"/>
</dbReference>
<feature type="domain" description="Integrase catalytic" evidence="2">
    <location>
        <begin position="1"/>
        <end position="138"/>
    </location>
</feature>
<reference evidence="3" key="1">
    <citation type="submission" date="2021-03" db="EMBL/GenBank/DDBJ databases">
        <title>Draft genome sequence of rust myrtle Austropuccinia psidii MF-1, a brazilian biotype.</title>
        <authorList>
            <person name="Quecine M.C."/>
            <person name="Pachon D.M.R."/>
            <person name="Bonatelli M.L."/>
            <person name="Correr F.H."/>
            <person name="Franceschini L.M."/>
            <person name="Leite T.F."/>
            <person name="Margarido G.R.A."/>
            <person name="Almeida C.A."/>
            <person name="Ferrarezi J.A."/>
            <person name="Labate C.A."/>
        </authorList>
    </citation>
    <scope>NUCLEOTIDE SEQUENCE</scope>
    <source>
        <strain evidence="3">MF-1</strain>
    </source>
</reference>
<evidence type="ECO:0000256" key="1">
    <source>
        <dbReference type="ARBA" id="ARBA00022884"/>
    </source>
</evidence>
<keyword evidence="4" id="KW-1185">Reference proteome</keyword>
<keyword evidence="1" id="KW-0694">RNA-binding</keyword>
<dbReference type="GO" id="GO:0005634">
    <property type="term" value="C:nucleus"/>
    <property type="evidence" value="ECO:0007669"/>
    <property type="project" value="UniProtKB-ARBA"/>
</dbReference>
<dbReference type="Proteomes" id="UP000765509">
    <property type="component" value="Unassembled WGS sequence"/>
</dbReference>
<dbReference type="AlphaFoldDB" id="A0A9Q3HWS8"/>
<evidence type="ECO:0000313" key="3">
    <source>
        <dbReference type="EMBL" id="MBW0520013.1"/>
    </source>
</evidence>
<dbReference type="SUPFAM" id="SSF53098">
    <property type="entry name" value="Ribonuclease H-like"/>
    <property type="match status" value="1"/>
</dbReference>
<dbReference type="Gene3D" id="3.30.420.10">
    <property type="entry name" value="Ribonuclease H-like superfamily/Ribonuclease H"/>
    <property type="match status" value="1"/>
</dbReference>
<organism evidence="3 4">
    <name type="scientific">Austropuccinia psidii MF-1</name>
    <dbReference type="NCBI Taxonomy" id="1389203"/>
    <lineage>
        <taxon>Eukaryota</taxon>
        <taxon>Fungi</taxon>
        <taxon>Dikarya</taxon>
        <taxon>Basidiomycota</taxon>
        <taxon>Pucciniomycotina</taxon>
        <taxon>Pucciniomycetes</taxon>
        <taxon>Pucciniales</taxon>
        <taxon>Sphaerophragmiaceae</taxon>
        <taxon>Austropuccinia</taxon>
    </lineage>
</organism>
<accession>A0A9Q3HWS8</accession>